<accession>A0ABY7M567</accession>
<protein>
    <submittedName>
        <fullName evidence="2">Uncharacterized protein</fullName>
    </submittedName>
</protein>
<evidence type="ECO:0000313" key="2">
    <source>
        <dbReference type="EMBL" id="WBL35239.1"/>
    </source>
</evidence>
<evidence type="ECO:0000256" key="1">
    <source>
        <dbReference type="SAM" id="MobiDB-lite"/>
    </source>
</evidence>
<keyword evidence="3" id="KW-1185">Reference proteome</keyword>
<evidence type="ECO:0000313" key="3">
    <source>
        <dbReference type="Proteomes" id="UP001212803"/>
    </source>
</evidence>
<proteinExistence type="predicted"/>
<name>A0ABY7M567_9CHLR</name>
<dbReference type="Proteomes" id="UP001212803">
    <property type="component" value="Chromosome"/>
</dbReference>
<gene>
    <name evidence="2" type="ORF">O0235_10620</name>
</gene>
<dbReference type="Gene3D" id="3.10.105.10">
    <property type="entry name" value="Dipeptide-binding Protein, Domain 3"/>
    <property type="match status" value="1"/>
</dbReference>
<organism evidence="2 3">
    <name type="scientific">Tepidiforma flava</name>
    <dbReference type="NCBI Taxonomy" id="3004094"/>
    <lineage>
        <taxon>Bacteria</taxon>
        <taxon>Bacillati</taxon>
        <taxon>Chloroflexota</taxon>
        <taxon>Tepidiformia</taxon>
        <taxon>Tepidiformales</taxon>
        <taxon>Tepidiformaceae</taxon>
        <taxon>Tepidiforma</taxon>
    </lineage>
</organism>
<reference evidence="2 3" key="1">
    <citation type="journal article" date="2023" name="ISME J.">
        <title>Thermophilic Dehalococcoidia with unusual traits shed light on an unexpected past.</title>
        <authorList>
            <person name="Palmer M."/>
            <person name="Covington J.K."/>
            <person name="Zhou E.M."/>
            <person name="Thomas S.C."/>
            <person name="Habib N."/>
            <person name="Seymour C.O."/>
            <person name="Lai D."/>
            <person name="Johnston J."/>
            <person name="Hashimi A."/>
            <person name="Jiao J.Y."/>
            <person name="Muok A.R."/>
            <person name="Liu L."/>
            <person name="Xian W.D."/>
            <person name="Zhi X.Y."/>
            <person name="Li M.M."/>
            <person name="Silva L.P."/>
            <person name="Bowen B.P."/>
            <person name="Louie K."/>
            <person name="Briegel A."/>
            <person name="Pett-Ridge J."/>
            <person name="Weber P.K."/>
            <person name="Tocheva E.I."/>
            <person name="Woyke T."/>
            <person name="Northen T.R."/>
            <person name="Mayali X."/>
            <person name="Li W.J."/>
            <person name="Hedlund B.P."/>
        </authorList>
    </citation>
    <scope>NUCLEOTIDE SEQUENCE [LARGE SCALE GENOMIC DNA]</scope>
    <source>
        <strain evidence="2 3">YIM 72310</strain>
    </source>
</reference>
<feature type="region of interest" description="Disordered" evidence="1">
    <location>
        <begin position="104"/>
        <end position="186"/>
    </location>
</feature>
<dbReference type="EMBL" id="CP115149">
    <property type="protein sequence ID" value="WBL35239.1"/>
    <property type="molecule type" value="Genomic_DNA"/>
</dbReference>
<feature type="compositionally biased region" description="Low complexity" evidence="1">
    <location>
        <begin position="157"/>
        <end position="167"/>
    </location>
</feature>
<sequence>MAYWLDFVTERFTMKPQRGRINLSYVNDPKLEELMDKQRGQFVWEERLQTVRQIEEHVAEEQYEIYFSTDTLDVLLGCEHRELPPDGVVPVHAPDEGLAGRLSHGDGQRAVTTQGKGAPVPRRPFSCAWRGPGKRRRSGDLRGGEGAFEFEEPALHGEAAGETVEGAVARRRRGGREARGARGWRR</sequence>